<sequence length="260" mass="29031">MKQKAIYPKVATDLYWVQLFWALGFLGVLLVIQIIKTILSITKGIEMNQYFDAVFIAANIFMLVIGIISSYGFLPYYVGNGVTRKDYFKGTAIASVGLSITIPIIASLVSVIQIFLVNVVNLSILKDSSLGKNAPVNEDGLIGEMIQSIILTPFVDLQSNWLLAIFVFALNIFIYYLVGWLIGSGFYRFGVLFGLICIIIAFIIIYAQDILLRIVLDLPVHDMFASLQLPIYASGIGIFVLIVITLWMIRQLTKRVAIKM</sequence>
<feature type="transmembrane region" description="Helical" evidence="1">
    <location>
        <begin position="227"/>
        <end position="249"/>
    </location>
</feature>
<keyword evidence="3" id="KW-1185">Reference proteome</keyword>
<keyword evidence="1" id="KW-0812">Transmembrane</keyword>
<protein>
    <submittedName>
        <fullName evidence="2">Uncharacterized protein</fullName>
    </submittedName>
</protein>
<dbReference type="Proteomes" id="UP000318937">
    <property type="component" value="Unassembled WGS sequence"/>
</dbReference>
<feature type="transmembrane region" description="Helical" evidence="1">
    <location>
        <begin position="189"/>
        <end position="207"/>
    </location>
</feature>
<feature type="transmembrane region" description="Helical" evidence="1">
    <location>
        <begin position="161"/>
        <end position="182"/>
    </location>
</feature>
<dbReference type="EMBL" id="VDGG01000012">
    <property type="protein sequence ID" value="TQR16265.1"/>
    <property type="molecule type" value="Genomic_DNA"/>
</dbReference>
<evidence type="ECO:0000313" key="3">
    <source>
        <dbReference type="Proteomes" id="UP000318937"/>
    </source>
</evidence>
<dbReference type="RefSeq" id="WP_142606390.1">
    <property type="nucleotide sequence ID" value="NZ_VDGG01000012.1"/>
</dbReference>
<comment type="caution">
    <text evidence="2">The sequence shown here is derived from an EMBL/GenBank/DDBJ whole genome shotgun (WGS) entry which is preliminary data.</text>
</comment>
<dbReference type="OrthoDB" id="2388713at2"/>
<keyword evidence="1" id="KW-1133">Transmembrane helix</keyword>
<accession>A0A544TFN3</accession>
<reference evidence="2 3" key="1">
    <citation type="submission" date="2019-05" db="EMBL/GenBank/DDBJ databases">
        <title>Psychrobacillus vulpis sp. nov., a new species isolated from feces of a red fox that inhabits in The Tablas de Daimiel Natural Park, Albacete, Spain.</title>
        <authorList>
            <person name="Rodriguez M."/>
            <person name="Reina J.C."/>
            <person name="Bejar V."/>
            <person name="Llamas I."/>
        </authorList>
    </citation>
    <scope>NUCLEOTIDE SEQUENCE [LARGE SCALE GENOMIC DNA]</scope>
    <source>
        <strain evidence="2 3">NHI-2</strain>
    </source>
</reference>
<name>A0A544TFN3_9BACI</name>
<evidence type="ECO:0000313" key="2">
    <source>
        <dbReference type="EMBL" id="TQR16265.1"/>
    </source>
</evidence>
<evidence type="ECO:0000256" key="1">
    <source>
        <dbReference type="SAM" id="Phobius"/>
    </source>
</evidence>
<dbReference type="AlphaFoldDB" id="A0A544TFN3"/>
<feature type="transmembrane region" description="Helical" evidence="1">
    <location>
        <begin position="90"/>
        <end position="116"/>
    </location>
</feature>
<feature type="transmembrane region" description="Helical" evidence="1">
    <location>
        <begin position="12"/>
        <end position="35"/>
    </location>
</feature>
<proteinExistence type="predicted"/>
<gene>
    <name evidence="2" type="ORF">FG383_07185</name>
</gene>
<organism evidence="2 3">
    <name type="scientific">Psychrobacillus soli</name>
    <dbReference type="NCBI Taxonomy" id="1543965"/>
    <lineage>
        <taxon>Bacteria</taxon>
        <taxon>Bacillati</taxon>
        <taxon>Bacillota</taxon>
        <taxon>Bacilli</taxon>
        <taxon>Bacillales</taxon>
        <taxon>Bacillaceae</taxon>
        <taxon>Psychrobacillus</taxon>
    </lineage>
</organism>
<keyword evidence="1" id="KW-0472">Membrane</keyword>
<feature type="transmembrane region" description="Helical" evidence="1">
    <location>
        <begin position="55"/>
        <end position="78"/>
    </location>
</feature>